<keyword evidence="2" id="KW-1133">Transmembrane helix</keyword>
<dbReference type="KEGG" id="xyl:ET495_11630"/>
<gene>
    <name evidence="3" type="ORF">ET495_11630</name>
</gene>
<keyword evidence="4" id="KW-1185">Reference proteome</keyword>
<dbReference type="EMBL" id="CP035495">
    <property type="protein sequence ID" value="QAY63783.1"/>
    <property type="molecule type" value="Genomic_DNA"/>
</dbReference>
<reference evidence="3 4" key="1">
    <citation type="submission" date="2019-01" db="EMBL/GenBank/DDBJ databases">
        <title>Genome sequencing of strain 2JSPR-7.</title>
        <authorList>
            <person name="Heo J."/>
            <person name="Kim S.-J."/>
            <person name="Kim J.-S."/>
            <person name="Hong S.-B."/>
            <person name="Kwon S.-W."/>
        </authorList>
    </citation>
    <scope>NUCLEOTIDE SEQUENCE [LARGE SCALE GENOMIC DNA]</scope>
    <source>
        <strain evidence="3 4">2JSPR-7</strain>
    </source>
</reference>
<dbReference type="Proteomes" id="UP000291758">
    <property type="component" value="Chromosome"/>
</dbReference>
<dbReference type="RefSeq" id="WP_129204943.1">
    <property type="nucleotide sequence ID" value="NZ_CP035495.1"/>
</dbReference>
<feature type="compositionally biased region" description="Low complexity" evidence="1">
    <location>
        <begin position="14"/>
        <end position="24"/>
    </location>
</feature>
<protein>
    <submittedName>
        <fullName evidence="3">Class F sortase</fullName>
    </submittedName>
</protein>
<sequence length="237" mass="25270">MPRHRHVQPDATMPSAPASGASDGAVRRRRRWWPVWRPAGVSAAALVALVLVAATAPSTHGEPLPDMDGHLVVADPGSVPSVSEVSRMKLVDDIGMRVQVPKVGLDAPLGEMNEVDGMIRPPGFTSVYLVRNMGVDLDHASEGTVYMATHSVRGGRAPGNYLINIPQGIATVGPGDEVRVSDLVYHVTAVELIPKTQLPSVARLWEPQPGRLVLVTCLQRAAGRSLKNLVVEATLAE</sequence>
<dbReference type="Gene3D" id="2.40.260.10">
    <property type="entry name" value="Sortase"/>
    <property type="match status" value="1"/>
</dbReference>
<accession>A0A4P6EPP9</accession>
<dbReference type="InterPro" id="IPR042001">
    <property type="entry name" value="Sortase_F"/>
</dbReference>
<keyword evidence="2" id="KW-0812">Transmembrane</keyword>
<dbReference type="OrthoDB" id="4425249at2"/>
<evidence type="ECO:0000313" key="4">
    <source>
        <dbReference type="Proteomes" id="UP000291758"/>
    </source>
</evidence>
<evidence type="ECO:0000256" key="2">
    <source>
        <dbReference type="SAM" id="Phobius"/>
    </source>
</evidence>
<evidence type="ECO:0000313" key="3">
    <source>
        <dbReference type="EMBL" id="QAY63783.1"/>
    </source>
</evidence>
<feature type="region of interest" description="Disordered" evidence="1">
    <location>
        <begin position="1"/>
        <end position="25"/>
    </location>
</feature>
<evidence type="ECO:0000256" key="1">
    <source>
        <dbReference type="SAM" id="MobiDB-lite"/>
    </source>
</evidence>
<dbReference type="AlphaFoldDB" id="A0A4P6EPP9"/>
<name>A0A4P6EPP9_9MICO</name>
<proteinExistence type="predicted"/>
<organism evidence="3 4">
    <name type="scientific">Xylanimonas allomyrinae</name>
    <dbReference type="NCBI Taxonomy" id="2509459"/>
    <lineage>
        <taxon>Bacteria</taxon>
        <taxon>Bacillati</taxon>
        <taxon>Actinomycetota</taxon>
        <taxon>Actinomycetes</taxon>
        <taxon>Micrococcales</taxon>
        <taxon>Promicromonosporaceae</taxon>
        <taxon>Xylanimonas</taxon>
    </lineage>
</organism>
<dbReference type="InterPro" id="IPR023365">
    <property type="entry name" value="Sortase_dom-sf"/>
</dbReference>
<dbReference type="CDD" id="cd05829">
    <property type="entry name" value="Sortase_F"/>
    <property type="match status" value="1"/>
</dbReference>
<feature type="transmembrane region" description="Helical" evidence="2">
    <location>
        <begin position="35"/>
        <end position="56"/>
    </location>
</feature>
<keyword evidence="2" id="KW-0472">Membrane</keyword>